<keyword evidence="4 5" id="KW-0472">Membrane</keyword>
<sequence length="250" mass="26462">MGSIIGGVLDQITETGDYASTSSNADVQLVTATVTQGENTSATPTATFETSLITSPPTVASSSITVVFVYSSSIIASSSSSSSSSSGQQVSSLSPGVIAGIVIGSLAFLIGLITIVFCASRRFARKKRRETPLHMANASRAPSYHQAKPVRPRDPAQELATQYNQLEIGGRGRPFEVAGSYLHPVELQASSMTDLAAYPWKGSPPGWGVSPPYIMGDDIFGCRVWGYASRAFYYDITCVVLGSLSMKLEE</sequence>
<dbReference type="PANTHER" id="PTHR15549:SF26">
    <property type="entry name" value="AXIAL BUDDING PATTERN PROTEIN 2-RELATED"/>
    <property type="match status" value="1"/>
</dbReference>
<evidence type="ECO:0000313" key="6">
    <source>
        <dbReference type="EMBL" id="ROW03404.1"/>
    </source>
</evidence>
<feature type="transmembrane region" description="Helical" evidence="5">
    <location>
        <begin position="97"/>
        <end position="119"/>
    </location>
</feature>
<gene>
    <name evidence="6" type="ORF">VSDG_01432</name>
</gene>
<comment type="caution">
    <text evidence="6">The sequence shown here is derived from an EMBL/GenBank/DDBJ whole genome shotgun (WGS) entry which is preliminary data.</text>
</comment>
<dbReference type="EMBL" id="LJZO01000003">
    <property type="protein sequence ID" value="ROW03404.1"/>
    <property type="molecule type" value="Genomic_DNA"/>
</dbReference>
<keyword evidence="7" id="KW-1185">Reference proteome</keyword>
<name>A0A423WJ11_CYTCH</name>
<dbReference type="PANTHER" id="PTHR15549">
    <property type="entry name" value="PAIRED IMMUNOGLOBULIN-LIKE TYPE 2 RECEPTOR"/>
    <property type="match status" value="1"/>
</dbReference>
<evidence type="ECO:0008006" key="8">
    <source>
        <dbReference type="Google" id="ProtNLM"/>
    </source>
</evidence>
<reference evidence="6 7" key="1">
    <citation type="submission" date="2015-09" db="EMBL/GenBank/DDBJ databases">
        <title>Host preference determinants of Valsa canker pathogens revealed by comparative genomics.</title>
        <authorList>
            <person name="Yin Z."/>
            <person name="Huang L."/>
        </authorList>
    </citation>
    <scope>NUCLEOTIDE SEQUENCE [LARGE SCALE GENOMIC DNA]</scope>
    <source>
        <strain evidence="6 7">YSFL</strain>
    </source>
</reference>
<evidence type="ECO:0000256" key="2">
    <source>
        <dbReference type="ARBA" id="ARBA00022692"/>
    </source>
</evidence>
<proteinExistence type="predicted"/>
<dbReference type="OrthoDB" id="5233121at2759"/>
<keyword evidence="3 5" id="KW-1133">Transmembrane helix</keyword>
<evidence type="ECO:0000256" key="3">
    <source>
        <dbReference type="ARBA" id="ARBA00022989"/>
    </source>
</evidence>
<organism evidence="6 7">
    <name type="scientific">Cytospora chrysosperma</name>
    <name type="common">Cytospora canker fungus</name>
    <name type="synonym">Sphaeria chrysosperma</name>
    <dbReference type="NCBI Taxonomy" id="252740"/>
    <lineage>
        <taxon>Eukaryota</taxon>
        <taxon>Fungi</taxon>
        <taxon>Dikarya</taxon>
        <taxon>Ascomycota</taxon>
        <taxon>Pezizomycotina</taxon>
        <taxon>Sordariomycetes</taxon>
        <taxon>Sordariomycetidae</taxon>
        <taxon>Diaporthales</taxon>
        <taxon>Cytosporaceae</taxon>
        <taxon>Cytospora</taxon>
    </lineage>
</organism>
<keyword evidence="2 5" id="KW-0812">Transmembrane</keyword>
<evidence type="ECO:0000313" key="7">
    <source>
        <dbReference type="Proteomes" id="UP000284375"/>
    </source>
</evidence>
<dbReference type="AlphaFoldDB" id="A0A423WJ11"/>
<dbReference type="Proteomes" id="UP000284375">
    <property type="component" value="Unassembled WGS sequence"/>
</dbReference>
<evidence type="ECO:0000256" key="5">
    <source>
        <dbReference type="SAM" id="Phobius"/>
    </source>
</evidence>
<accession>A0A423WJ11</accession>
<dbReference type="GO" id="GO:0071944">
    <property type="term" value="C:cell periphery"/>
    <property type="evidence" value="ECO:0007669"/>
    <property type="project" value="UniProtKB-ARBA"/>
</dbReference>
<comment type="subcellular location">
    <subcellularLocation>
        <location evidence="1">Membrane</location>
        <topology evidence="1">Single-pass membrane protein</topology>
    </subcellularLocation>
</comment>
<dbReference type="InterPro" id="IPR051694">
    <property type="entry name" value="Immunoregulatory_rcpt-like"/>
</dbReference>
<evidence type="ECO:0000256" key="1">
    <source>
        <dbReference type="ARBA" id="ARBA00004167"/>
    </source>
</evidence>
<protein>
    <recommendedName>
        <fullName evidence="8">Mid2 domain-containing protein</fullName>
    </recommendedName>
</protein>
<evidence type="ECO:0000256" key="4">
    <source>
        <dbReference type="ARBA" id="ARBA00023136"/>
    </source>
</evidence>
<dbReference type="GO" id="GO:0016020">
    <property type="term" value="C:membrane"/>
    <property type="evidence" value="ECO:0007669"/>
    <property type="project" value="UniProtKB-SubCell"/>
</dbReference>